<keyword evidence="3" id="KW-1185">Reference proteome</keyword>
<evidence type="ECO:0000313" key="2">
    <source>
        <dbReference type="EMBL" id="KKB06862.1"/>
    </source>
</evidence>
<feature type="domain" description="VOC" evidence="1">
    <location>
        <begin position="8"/>
        <end position="119"/>
    </location>
</feature>
<dbReference type="Gene3D" id="3.10.180.10">
    <property type="entry name" value="2,3-Dihydroxybiphenyl 1,2-Dioxygenase, domain 1"/>
    <property type="match status" value="1"/>
</dbReference>
<dbReference type="RefSeq" id="WP_046110542.1">
    <property type="nucleotide sequence ID" value="NZ_JZEX01000192.1"/>
</dbReference>
<dbReference type="OrthoDB" id="9807407at2"/>
<keyword evidence="2" id="KW-0456">Lyase</keyword>
<dbReference type="InterPro" id="IPR004360">
    <property type="entry name" value="Glyas_Fos-R_dOase_dom"/>
</dbReference>
<dbReference type="PROSITE" id="PS51819">
    <property type="entry name" value="VOC"/>
    <property type="match status" value="1"/>
</dbReference>
<evidence type="ECO:0000259" key="1">
    <source>
        <dbReference type="PROSITE" id="PS51819"/>
    </source>
</evidence>
<dbReference type="AlphaFoldDB" id="A0A0F5FF91"/>
<dbReference type="Pfam" id="PF00903">
    <property type="entry name" value="Glyoxalase"/>
    <property type="match status" value="1"/>
</dbReference>
<gene>
    <name evidence="2" type="ORF">VE25_20510</name>
</gene>
<dbReference type="PANTHER" id="PTHR35006">
    <property type="entry name" value="GLYOXALASE FAMILY PROTEIN (AFU_ORTHOLOGUE AFUA_5G14830)"/>
    <property type="match status" value="1"/>
</dbReference>
<name>A0A0F5FF91_9HYPH</name>
<dbReference type="EMBL" id="JZEX01000192">
    <property type="protein sequence ID" value="KKB06862.1"/>
    <property type="molecule type" value="Genomic_DNA"/>
</dbReference>
<dbReference type="CDD" id="cd07262">
    <property type="entry name" value="VOC_like"/>
    <property type="match status" value="1"/>
</dbReference>
<evidence type="ECO:0000313" key="3">
    <source>
        <dbReference type="Proteomes" id="UP000033632"/>
    </source>
</evidence>
<dbReference type="PATRIC" id="fig|443610.3.peg.2425"/>
<reference evidence="2 3" key="1">
    <citation type="submission" date="2015-03" db="EMBL/GenBank/DDBJ databases">
        <authorList>
            <person name="Hassan Y.I."/>
            <person name="Lepp D."/>
            <person name="Li X.-Z."/>
            <person name="Zhou T."/>
        </authorList>
    </citation>
    <scope>NUCLEOTIDE SEQUENCE [LARGE SCALE GENOMIC DNA]</scope>
    <source>
        <strain evidence="2 3">BD-c194</strain>
    </source>
</reference>
<dbReference type="InterPro" id="IPR037523">
    <property type="entry name" value="VOC_core"/>
</dbReference>
<dbReference type="Proteomes" id="UP000033632">
    <property type="component" value="Unassembled WGS sequence"/>
</dbReference>
<sequence>MEFHQGRLLDHVHLRVADVERSKRFYRAVLETLGLGITYEFEGAFAADELFVDKADDYVTRVHLAFQAADHDAVRRFHEAALANGGTDNGAPGERPYHPGYYAAFALDPDGNNIEAVHHGPATRSAASVVITTQ</sequence>
<dbReference type="PANTHER" id="PTHR35006:SF2">
    <property type="entry name" value="GLYOXALASE FAMILY PROTEIN (AFU_ORTHOLOGUE AFUA_5G14830)"/>
    <property type="match status" value="1"/>
</dbReference>
<accession>A0A0F5FF91</accession>
<dbReference type="STRING" id="443610.VE25_20510"/>
<dbReference type="GO" id="GO:0016829">
    <property type="term" value="F:lyase activity"/>
    <property type="evidence" value="ECO:0007669"/>
    <property type="project" value="UniProtKB-KW"/>
</dbReference>
<comment type="caution">
    <text evidence="2">The sequence shown here is derived from an EMBL/GenBank/DDBJ whole genome shotgun (WGS) entry which is preliminary data.</text>
</comment>
<proteinExistence type="predicted"/>
<organism evidence="2 3">
    <name type="scientific">Devosia geojensis</name>
    <dbReference type="NCBI Taxonomy" id="443610"/>
    <lineage>
        <taxon>Bacteria</taxon>
        <taxon>Pseudomonadati</taxon>
        <taxon>Pseudomonadota</taxon>
        <taxon>Alphaproteobacteria</taxon>
        <taxon>Hyphomicrobiales</taxon>
        <taxon>Devosiaceae</taxon>
        <taxon>Devosia</taxon>
    </lineage>
</organism>
<dbReference type="InterPro" id="IPR029068">
    <property type="entry name" value="Glyas_Bleomycin-R_OHBP_Dase"/>
</dbReference>
<dbReference type="SUPFAM" id="SSF54593">
    <property type="entry name" value="Glyoxalase/Bleomycin resistance protein/Dihydroxybiphenyl dioxygenase"/>
    <property type="match status" value="1"/>
</dbReference>
<protein>
    <submittedName>
        <fullName evidence="2">Lactoylglutathione lyase</fullName>
    </submittedName>
</protein>